<name>A0A2N5VPY9_9BASI</name>
<sequence length="183" mass="20020">MLFAKIAVAFQLLHCYSISVYARPVSSSPDLVKRPQLVELTDAEAASAVAAGCPMVTNGREDRDLAVSEPIEERFKIVPVSDQPIYESDAVHESGDSAARDGLSPSDNGALVVYTRPINHDSYQPGQAEMDRFLEAARVIVQLYNAGHIPQQPRLQKIKHSIAPNVVDRLIGAYFKKFSGAEI</sequence>
<feature type="chain" id="PRO_5015008575" description="Choline/carnitine acyltransferase domain-containing protein" evidence="1">
    <location>
        <begin position="23"/>
        <end position="183"/>
    </location>
</feature>
<comment type="caution">
    <text evidence="2">The sequence shown here is derived from an EMBL/GenBank/DDBJ whole genome shotgun (WGS) entry which is preliminary data.</text>
</comment>
<accession>A0A2N5VPY9</accession>
<gene>
    <name evidence="2" type="ORF">PCASD_02087</name>
</gene>
<evidence type="ECO:0000313" key="3">
    <source>
        <dbReference type="Proteomes" id="UP000235392"/>
    </source>
</evidence>
<dbReference type="AlphaFoldDB" id="A0A2N5VPY9"/>
<evidence type="ECO:0000256" key="1">
    <source>
        <dbReference type="SAM" id="SignalP"/>
    </source>
</evidence>
<dbReference type="EMBL" id="PGCI01000002">
    <property type="protein sequence ID" value="PLW52073.1"/>
    <property type="molecule type" value="Genomic_DNA"/>
</dbReference>
<protein>
    <recommendedName>
        <fullName evidence="4">Choline/carnitine acyltransferase domain-containing protein</fullName>
    </recommendedName>
</protein>
<evidence type="ECO:0008006" key="4">
    <source>
        <dbReference type="Google" id="ProtNLM"/>
    </source>
</evidence>
<keyword evidence="1" id="KW-0732">Signal</keyword>
<feature type="signal peptide" evidence="1">
    <location>
        <begin position="1"/>
        <end position="22"/>
    </location>
</feature>
<proteinExistence type="predicted"/>
<reference evidence="2 3" key="1">
    <citation type="submission" date="2017-11" db="EMBL/GenBank/DDBJ databases">
        <title>De novo assembly and phasing of dikaryotic genomes from two isolates of Puccinia coronata f. sp. avenae, the causal agent of oat crown rust.</title>
        <authorList>
            <person name="Miller M.E."/>
            <person name="Zhang Y."/>
            <person name="Omidvar V."/>
            <person name="Sperschneider J."/>
            <person name="Schwessinger B."/>
            <person name="Raley C."/>
            <person name="Palmer J.M."/>
            <person name="Garnica D."/>
            <person name="Upadhyaya N."/>
            <person name="Rathjen J."/>
            <person name="Taylor J.M."/>
            <person name="Park R.F."/>
            <person name="Dodds P.N."/>
            <person name="Hirsch C.D."/>
            <person name="Kianian S.F."/>
            <person name="Figueroa M."/>
        </authorList>
    </citation>
    <scope>NUCLEOTIDE SEQUENCE [LARGE SCALE GENOMIC DNA]</scope>
    <source>
        <strain evidence="2">12SD80</strain>
    </source>
</reference>
<organism evidence="2 3">
    <name type="scientific">Puccinia coronata f. sp. avenae</name>
    <dbReference type="NCBI Taxonomy" id="200324"/>
    <lineage>
        <taxon>Eukaryota</taxon>
        <taxon>Fungi</taxon>
        <taxon>Dikarya</taxon>
        <taxon>Basidiomycota</taxon>
        <taxon>Pucciniomycotina</taxon>
        <taxon>Pucciniomycetes</taxon>
        <taxon>Pucciniales</taxon>
        <taxon>Pucciniaceae</taxon>
        <taxon>Puccinia</taxon>
    </lineage>
</organism>
<dbReference type="Proteomes" id="UP000235392">
    <property type="component" value="Unassembled WGS sequence"/>
</dbReference>
<evidence type="ECO:0000313" key="2">
    <source>
        <dbReference type="EMBL" id="PLW52073.1"/>
    </source>
</evidence>